<dbReference type="Gene3D" id="3.40.1350.10">
    <property type="match status" value="1"/>
</dbReference>
<feature type="domain" description="YhcG PDDEXK nuclease" evidence="1">
    <location>
        <begin position="182"/>
        <end position="336"/>
    </location>
</feature>
<evidence type="ECO:0000313" key="3">
    <source>
        <dbReference type="EMBL" id="KHE91791.1"/>
    </source>
</evidence>
<dbReference type="Pfam" id="PF06250">
    <property type="entry name" value="YhcG_C"/>
    <property type="match status" value="1"/>
</dbReference>
<comment type="caution">
    <text evidence="3">The sequence shown here is derived from an EMBL/GenBank/DDBJ whole genome shotgun (WGS) entry which is preliminary data.</text>
</comment>
<name>A0A0B0EIC5_9BACT</name>
<protein>
    <recommendedName>
        <fullName evidence="5">DUF1016 domain-containing protein</fullName>
    </recommendedName>
</protein>
<evidence type="ECO:0000259" key="1">
    <source>
        <dbReference type="Pfam" id="PF06250"/>
    </source>
</evidence>
<gene>
    <name evidence="3" type="ORF">SCABRO_02492</name>
</gene>
<feature type="domain" description="YhcG N-terminal" evidence="2">
    <location>
        <begin position="26"/>
        <end position="161"/>
    </location>
</feature>
<proteinExistence type="predicted"/>
<evidence type="ECO:0008006" key="5">
    <source>
        <dbReference type="Google" id="ProtNLM"/>
    </source>
</evidence>
<dbReference type="InterPro" id="IPR053148">
    <property type="entry name" value="PD-DEXK-like_domain"/>
</dbReference>
<dbReference type="PANTHER" id="PTHR30547:SF0">
    <property type="entry name" value="BLR8175 PROTEIN"/>
    <property type="match status" value="1"/>
</dbReference>
<evidence type="ECO:0000259" key="2">
    <source>
        <dbReference type="Pfam" id="PF17761"/>
    </source>
</evidence>
<dbReference type="PANTHER" id="PTHR30547">
    <property type="entry name" value="UNCHARACTERIZED PROTEIN YHCG-RELATED"/>
    <property type="match status" value="1"/>
</dbReference>
<evidence type="ECO:0000313" key="4">
    <source>
        <dbReference type="Proteomes" id="UP000030652"/>
    </source>
</evidence>
<dbReference type="InterPro" id="IPR011856">
    <property type="entry name" value="tRNA_endonuc-like_dom_sf"/>
</dbReference>
<dbReference type="PATRIC" id="fig|237368.3.peg.2693"/>
<dbReference type="GO" id="GO:0003676">
    <property type="term" value="F:nucleic acid binding"/>
    <property type="evidence" value="ECO:0007669"/>
    <property type="project" value="InterPro"/>
</dbReference>
<dbReference type="Proteomes" id="UP000030652">
    <property type="component" value="Unassembled WGS sequence"/>
</dbReference>
<dbReference type="Pfam" id="PF17761">
    <property type="entry name" value="DUF1016_N"/>
    <property type="match status" value="1"/>
</dbReference>
<sequence>MRKRKQNTIKTDMKNIHGYTTLLVKVKKQIQQAQIKASISVNHELIKLYSNIGKEIVSRQKKDGWGKSIVEKLSKDLHSEFPDLRGFSPRNLWNMRQFYAAYQDHKNLQQLVAEIPWGHNLVLLASIKNIQERTWYIQKTIENGWSRNVLIHQIESGQFKRTGKAITNFKKTLPSPQSDLAQQILKDPYHFNFLTIEQQVREKELEDNLIMHLQSFLLELGVGFAFVARQKHIEIGGHDYYIDLLFYHTRLHAYIVVELKTGEFKPEYASKMNFYLSTVDDLIKDPNDNPTIGLMLCKKKNRIIVEYALKDVKKPIGVSEYHLTKKLPRQLKGSLPTIQEIEAEVSLISKKRGKE</sequence>
<dbReference type="InterPro" id="IPR041527">
    <property type="entry name" value="YhcG_N"/>
</dbReference>
<organism evidence="3 4">
    <name type="scientific">Candidatus Scalindua brodae</name>
    <dbReference type="NCBI Taxonomy" id="237368"/>
    <lineage>
        <taxon>Bacteria</taxon>
        <taxon>Pseudomonadati</taxon>
        <taxon>Planctomycetota</taxon>
        <taxon>Candidatus Brocadiia</taxon>
        <taxon>Candidatus Brocadiales</taxon>
        <taxon>Candidatus Scalinduaceae</taxon>
        <taxon>Candidatus Scalindua</taxon>
    </lineage>
</organism>
<reference evidence="3 4" key="1">
    <citation type="submission" date="2014-10" db="EMBL/GenBank/DDBJ databases">
        <title>Draft genome of anammox bacterium scalindua brodae, obtained using differential coverage binning of sequence data from two enrichment reactors.</title>
        <authorList>
            <person name="Speth D.R."/>
            <person name="Russ L."/>
            <person name="Kartal B."/>
            <person name="Op den Camp H.J."/>
            <person name="Dutilh B.E."/>
            <person name="Jetten M.S."/>
        </authorList>
    </citation>
    <scope>NUCLEOTIDE SEQUENCE [LARGE SCALE GENOMIC DNA]</scope>
    <source>
        <strain evidence="3">RU1</strain>
    </source>
</reference>
<dbReference type="EMBL" id="JRYO01000177">
    <property type="protein sequence ID" value="KHE91791.1"/>
    <property type="molecule type" value="Genomic_DNA"/>
</dbReference>
<dbReference type="eggNOG" id="COG4804">
    <property type="taxonomic scope" value="Bacteria"/>
</dbReference>
<accession>A0A0B0EIC5</accession>
<dbReference type="InterPro" id="IPR009362">
    <property type="entry name" value="YhcG_C"/>
</dbReference>
<dbReference type="AlphaFoldDB" id="A0A0B0EIC5"/>